<dbReference type="PANTHER" id="PTHR36427:SF3">
    <property type="entry name" value="LARGE RIBOSOMAL SUBUNIT PROTEIN UL1M"/>
    <property type="match status" value="1"/>
</dbReference>
<evidence type="ECO:0000313" key="9">
    <source>
        <dbReference type="Proteomes" id="UP000288892"/>
    </source>
</evidence>
<dbReference type="InterPro" id="IPR028364">
    <property type="entry name" value="Ribosomal_uL1/biogenesis"/>
</dbReference>
<sequence>MPKHGKQYRKAAEGVERGTLYSLEEAVNLLLANSCAKFDESVDVAVRLGIDPRHADQMVRSSVILPNGTGKDVRVLVFAKGEKEAEALAAGADYAGSEELVNKIKEGWLEFDKTIATP</sequence>
<keyword evidence="2" id="KW-0678">Repressor</keyword>
<dbReference type="GO" id="GO:0006417">
    <property type="term" value="P:regulation of translation"/>
    <property type="evidence" value="ECO:0007669"/>
    <property type="project" value="UniProtKB-KW"/>
</dbReference>
<name>A0A444J9W1_9BACT</name>
<dbReference type="GO" id="GO:1990904">
    <property type="term" value="C:ribonucleoprotein complex"/>
    <property type="evidence" value="ECO:0007669"/>
    <property type="project" value="UniProtKB-KW"/>
</dbReference>
<evidence type="ECO:0000256" key="7">
    <source>
        <dbReference type="ARBA" id="ARBA00035452"/>
    </source>
</evidence>
<accession>A0A444J9W1</accession>
<dbReference type="PANTHER" id="PTHR36427">
    <property type="entry name" value="54S RIBOSOMAL PROTEIN L1, MITOCHONDRIAL"/>
    <property type="match status" value="1"/>
</dbReference>
<protein>
    <recommendedName>
        <fullName evidence="6">Large ribosomal subunit protein uL1</fullName>
    </recommendedName>
    <alternativeName>
        <fullName evidence="7">50S ribosomal protein L1</fullName>
    </alternativeName>
</protein>
<reference evidence="8 9" key="1">
    <citation type="submission" date="2017-01" db="EMBL/GenBank/DDBJ databases">
        <title>The cable genome- insights into the physiology and evolution of filamentous bacteria capable of sulfide oxidation via long distance electron transfer.</title>
        <authorList>
            <person name="Schreiber L."/>
            <person name="Bjerg J.T."/>
            <person name="Boggild A."/>
            <person name="Van De Vossenberg J."/>
            <person name="Meysman F."/>
            <person name="Nielsen L.P."/>
            <person name="Schramm A."/>
            <person name="Kjeldsen K.U."/>
        </authorList>
    </citation>
    <scope>NUCLEOTIDE SEQUENCE [LARGE SCALE GENOMIC DNA]</scope>
    <source>
        <strain evidence="8">A5</strain>
    </source>
</reference>
<dbReference type="EMBL" id="MTKS01000444">
    <property type="protein sequence ID" value="RWX49862.1"/>
    <property type="molecule type" value="Genomic_DNA"/>
</dbReference>
<evidence type="ECO:0000256" key="6">
    <source>
        <dbReference type="ARBA" id="ARBA00035241"/>
    </source>
</evidence>
<keyword evidence="5" id="KW-0687">Ribonucleoprotein</keyword>
<dbReference type="SUPFAM" id="SSF56808">
    <property type="entry name" value="Ribosomal protein L1"/>
    <property type="match status" value="1"/>
</dbReference>
<evidence type="ECO:0000256" key="4">
    <source>
        <dbReference type="ARBA" id="ARBA00022980"/>
    </source>
</evidence>
<comment type="similarity">
    <text evidence="1">Belongs to the universal ribosomal protein uL1 family.</text>
</comment>
<dbReference type="Pfam" id="PF00687">
    <property type="entry name" value="Ribosomal_L1"/>
    <property type="match status" value="1"/>
</dbReference>
<dbReference type="Gene3D" id="3.30.190.20">
    <property type="match status" value="1"/>
</dbReference>
<proteinExistence type="inferred from homology"/>
<evidence type="ECO:0000256" key="5">
    <source>
        <dbReference type="ARBA" id="ARBA00023274"/>
    </source>
</evidence>
<feature type="non-terminal residue" evidence="8">
    <location>
        <position position="118"/>
    </location>
</feature>
<dbReference type="Proteomes" id="UP000288892">
    <property type="component" value="Unassembled WGS sequence"/>
</dbReference>
<organism evidence="8 9">
    <name type="scientific">Candidatus Electrothrix marina</name>
    <dbReference type="NCBI Taxonomy" id="1859130"/>
    <lineage>
        <taxon>Bacteria</taxon>
        <taxon>Pseudomonadati</taxon>
        <taxon>Thermodesulfobacteriota</taxon>
        <taxon>Desulfobulbia</taxon>
        <taxon>Desulfobulbales</taxon>
        <taxon>Desulfobulbaceae</taxon>
        <taxon>Candidatus Electrothrix</taxon>
    </lineage>
</organism>
<evidence type="ECO:0000256" key="3">
    <source>
        <dbReference type="ARBA" id="ARBA00022845"/>
    </source>
</evidence>
<dbReference type="CDD" id="cd00403">
    <property type="entry name" value="Ribosomal_L1"/>
    <property type="match status" value="1"/>
</dbReference>
<evidence type="ECO:0000256" key="1">
    <source>
        <dbReference type="ARBA" id="ARBA00010531"/>
    </source>
</evidence>
<dbReference type="AlphaFoldDB" id="A0A444J9W1"/>
<keyword evidence="4 8" id="KW-0689">Ribosomal protein</keyword>
<gene>
    <name evidence="8" type="ORF">VU01_14441</name>
</gene>
<keyword evidence="9" id="KW-1185">Reference proteome</keyword>
<evidence type="ECO:0000313" key="8">
    <source>
        <dbReference type="EMBL" id="RWX49862.1"/>
    </source>
</evidence>
<comment type="caution">
    <text evidence="8">The sequence shown here is derived from an EMBL/GenBank/DDBJ whole genome shotgun (WGS) entry which is preliminary data.</text>
</comment>
<dbReference type="GO" id="GO:0005840">
    <property type="term" value="C:ribosome"/>
    <property type="evidence" value="ECO:0007669"/>
    <property type="project" value="UniProtKB-KW"/>
</dbReference>
<keyword evidence="3" id="KW-0810">Translation regulation</keyword>
<evidence type="ECO:0000256" key="2">
    <source>
        <dbReference type="ARBA" id="ARBA00022491"/>
    </source>
</evidence>
<dbReference type="InterPro" id="IPR023674">
    <property type="entry name" value="Ribosomal_uL1-like"/>
</dbReference>